<dbReference type="SUPFAM" id="SSF48452">
    <property type="entry name" value="TPR-like"/>
    <property type="match status" value="1"/>
</dbReference>
<dbReference type="EMBL" id="JBHTIU010000094">
    <property type="protein sequence ID" value="MFD0871927.1"/>
    <property type="molecule type" value="Genomic_DNA"/>
</dbReference>
<keyword evidence="2" id="KW-1133">Transmembrane helix</keyword>
<dbReference type="Proteomes" id="UP001597120">
    <property type="component" value="Unassembled WGS sequence"/>
</dbReference>
<evidence type="ECO:0000256" key="1">
    <source>
        <dbReference type="SAM" id="MobiDB-lite"/>
    </source>
</evidence>
<proteinExistence type="predicted"/>
<gene>
    <name evidence="3" type="ORF">ACFQ03_22620</name>
</gene>
<comment type="caution">
    <text evidence="3">The sequence shown here is derived from an EMBL/GenBank/DDBJ whole genome shotgun (WGS) entry which is preliminary data.</text>
</comment>
<keyword evidence="2" id="KW-0472">Membrane</keyword>
<name>A0ABW3DEM8_9BACL</name>
<evidence type="ECO:0000256" key="2">
    <source>
        <dbReference type="SAM" id="Phobius"/>
    </source>
</evidence>
<dbReference type="InterPro" id="IPR011990">
    <property type="entry name" value="TPR-like_helical_dom_sf"/>
</dbReference>
<evidence type="ECO:0008006" key="5">
    <source>
        <dbReference type="Google" id="ProtNLM"/>
    </source>
</evidence>
<keyword evidence="4" id="KW-1185">Reference proteome</keyword>
<keyword evidence="2" id="KW-0812">Transmembrane</keyword>
<feature type="region of interest" description="Disordered" evidence="1">
    <location>
        <begin position="128"/>
        <end position="149"/>
    </location>
</feature>
<sequence>MRSGKPGTADSSYRGAGRFPSYLKKQLVHVKHNLYLNRGDPSYYEKVLRYVNPSCAEAHYRVGAKCEEEGSYSKALKHYLAAAMDLSSSYSFKAKLAMRRLLEEEPAESAARSRKADYVVAGRHVLPLRSPESPHSTKKSKATAAEGPRSPGISKPILAGFIMIHLLLLVLLLFLNG</sequence>
<accession>A0ABW3DEM8</accession>
<protein>
    <recommendedName>
        <fullName evidence="5">Tetratricopeptide repeat protein</fullName>
    </recommendedName>
</protein>
<evidence type="ECO:0000313" key="3">
    <source>
        <dbReference type="EMBL" id="MFD0871927.1"/>
    </source>
</evidence>
<reference evidence="4" key="1">
    <citation type="journal article" date="2019" name="Int. J. Syst. Evol. Microbiol.">
        <title>The Global Catalogue of Microorganisms (GCM) 10K type strain sequencing project: providing services to taxonomists for standard genome sequencing and annotation.</title>
        <authorList>
            <consortium name="The Broad Institute Genomics Platform"/>
            <consortium name="The Broad Institute Genome Sequencing Center for Infectious Disease"/>
            <person name="Wu L."/>
            <person name="Ma J."/>
        </authorList>
    </citation>
    <scope>NUCLEOTIDE SEQUENCE [LARGE SCALE GENOMIC DNA]</scope>
    <source>
        <strain evidence="4">CCUG 57263</strain>
    </source>
</reference>
<evidence type="ECO:0000313" key="4">
    <source>
        <dbReference type="Proteomes" id="UP001597120"/>
    </source>
</evidence>
<organism evidence="3 4">
    <name type="scientific">Paenibacillus residui</name>
    <dbReference type="NCBI Taxonomy" id="629724"/>
    <lineage>
        <taxon>Bacteria</taxon>
        <taxon>Bacillati</taxon>
        <taxon>Bacillota</taxon>
        <taxon>Bacilli</taxon>
        <taxon>Bacillales</taxon>
        <taxon>Paenibacillaceae</taxon>
        <taxon>Paenibacillus</taxon>
    </lineage>
</organism>
<feature type="transmembrane region" description="Helical" evidence="2">
    <location>
        <begin position="157"/>
        <end position="175"/>
    </location>
</feature>
<dbReference type="RefSeq" id="WP_379291153.1">
    <property type="nucleotide sequence ID" value="NZ_JBHTIU010000094.1"/>
</dbReference>